<dbReference type="HOGENOM" id="CLU_2045744_0_0_11"/>
<dbReference type="Proteomes" id="UP000000582">
    <property type="component" value="Chromosome"/>
</dbReference>
<protein>
    <submittedName>
        <fullName evidence="1">Uncharacterized protein</fullName>
    </submittedName>
</protein>
<dbReference type="AlphaFoldDB" id="Q8NQF1"/>
<dbReference type="EMBL" id="BA000036">
    <property type="protein sequence ID" value="BAB98877.1"/>
    <property type="molecule type" value="Genomic_DNA"/>
</dbReference>
<keyword evidence="2" id="KW-1185">Reference proteome</keyword>
<evidence type="ECO:0000313" key="1">
    <source>
        <dbReference type="EMBL" id="BAB98877.1"/>
    </source>
</evidence>
<name>Q8NQF1_CORGL</name>
<evidence type="ECO:0000313" key="2">
    <source>
        <dbReference type="Proteomes" id="UP000000582"/>
    </source>
</evidence>
<proteinExistence type="predicted"/>
<sequence>MTVKPRQPLTLIDLCDVIYSAGHVFDDLQCTREDTAEFLKVGSVNAIRHNVIGHSGDVALLQDLRDVAAFIINQPCAELDAAYLCALNSTITRSGPLYPGRLRSPHQHIGVSTNYGRHEPRR</sequence>
<accession>Q8NQF1</accession>
<reference evidence="2" key="1">
    <citation type="journal article" date="2003" name="Appl. Microbiol. Biotechnol.">
        <title>The Corynebacterium glutamicum genome: features and impacts on biotechnological processes.</title>
        <authorList>
            <person name="Ikeda M."/>
            <person name="Nakagawa S."/>
        </authorList>
    </citation>
    <scope>NUCLEOTIDE SEQUENCE [LARGE SCALE GENOMIC DNA]</scope>
    <source>
        <strain evidence="2">ATCC 13032 / DSM 20300 / BCRC 11384 / JCM 1318 / LMG 3730 / NCIMB 10025</strain>
    </source>
</reference>
<dbReference type="KEGG" id="cgl:Cgl1484"/>
<gene>
    <name evidence="1" type="ordered locus">Cgl1484</name>
</gene>
<dbReference type="BioCyc" id="CORYNE:G18NG-11067-MONOMER"/>
<organism evidence="1 2">
    <name type="scientific">Corynebacterium glutamicum (strain ATCC 13032 / DSM 20300 / JCM 1318 / BCRC 11384 / CCUG 27702 / LMG 3730 / NBRC 12168 / NCIMB 10025 / NRRL B-2784 / 534)</name>
    <dbReference type="NCBI Taxonomy" id="196627"/>
    <lineage>
        <taxon>Bacteria</taxon>
        <taxon>Bacillati</taxon>
        <taxon>Actinomycetota</taxon>
        <taxon>Actinomycetes</taxon>
        <taxon>Mycobacteriales</taxon>
        <taxon>Corynebacteriaceae</taxon>
        <taxon>Corynebacterium</taxon>
    </lineage>
</organism>